<dbReference type="InterPro" id="IPR001086">
    <property type="entry name" value="Preph_deHydtase"/>
</dbReference>
<proteinExistence type="predicted"/>
<dbReference type="PROSITE" id="PS51171">
    <property type="entry name" value="PREPHENATE_DEHYDR_3"/>
    <property type="match status" value="1"/>
</dbReference>
<dbReference type="GO" id="GO:0004664">
    <property type="term" value="F:prephenate dehydratase activity"/>
    <property type="evidence" value="ECO:0007669"/>
    <property type="project" value="UniProtKB-EC"/>
</dbReference>
<dbReference type="UniPathway" id="UPA00121">
    <property type="reaction ID" value="UER00345"/>
</dbReference>
<evidence type="ECO:0000259" key="8">
    <source>
        <dbReference type="PROSITE" id="PS51171"/>
    </source>
</evidence>
<sequence>MGTGNAKKISFQGAHGAYSDIACREMFPALETMPCDTFEEAFAAVQNGAADLAMIPVDNTLAGRVADVHHLMPKSGLSIIGEHFLKVEHTLLGV</sequence>
<dbReference type="AlphaFoldDB" id="A0A2W5MVH8"/>
<comment type="catalytic activity">
    <reaction evidence="7">
        <text>prephenate + H(+) = 3-phenylpyruvate + CO2 + H2O</text>
        <dbReference type="Rhea" id="RHEA:21648"/>
        <dbReference type="ChEBI" id="CHEBI:15377"/>
        <dbReference type="ChEBI" id="CHEBI:15378"/>
        <dbReference type="ChEBI" id="CHEBI:16526"/>
        <dbReference type="ChEBI" id="CHEBI:18005"/>
        <dbReference type="ChEBI" id="CHEBI:29934"/>
        <dbReference type="EC" id="4.2.1.51"/>
    </reaction>
</comment>
<organism evidence="9 10">
    <name type="scientific">Micavibrio aeruginosavorus</name>
    <dbReference type="NCBI Taxonomy" id="349221"/>
    <lineage>
        <taxon>Bacteria</taxon>
        <taxon>Pseudomonadati</taxon>
        <taxon>Bdellovibrionota</taxon>
        <taxon>Bdellovibrionia</taxon>
        <taxon>Bdellovibrionales</taxon>
        <taxon>Pseudobdellovibrionaceae</taxon>
        <taxon>Micavibrio</taxon>
    </lineage>
</organism>
<feature type="domain" description="Prephenate dehydratase" evidence="8">
    <location>
        <begin position="8"/>
        <end position="94"/>
    </location>
</feature>
<evidence type="ECO:0000313" key="10">
    <source>
        <dbReference type="Proteomes" id="UP000249417"/>
    </source>
</evidence>
<evidence type="ECO:0000256" key="7">
    <source>
        <dbReference type="ARBA" id="ARBA00047848"/>
    </source>
</evidence>
<gene>
    <name evidence="9" type="ORF">DI551_08065</name>
</gene>
<protein>
    <recommendedName>
        <fullName evidence="2">prephenate dehydratase</fullName>
        <ecNumber evidence="2">4.2.1.51</ecNumber>
    </recommendedName>
</protein>
<comment type="caution">
    <text evidence="9">The sequence shown here is derived from an EMBL/GenBank/DDBJ whole genome shotgun (WGS) entry which is preliminary data.</text>
</comment>
<dbReference type="Gene3D" id="3.40.190.10">
    <property type="entry name" value="Periplasmic binding protein-like II"/>
    <property type="match status" value="1"/>
</dbReference>
<keyword evidence="4" id="KW-0057">Aromatic amino acid biosynthesis</keyword>
<dbReference type="Pfam" id="PF00800">
    <property type="entry name" value="PDT"/>
    <property type="match status" value="1"/>
</dbReference>
<dbReference type="GO" id="GO:0009094">
    <property type="term" value="P:L-phenylalanine biosynthetic process"/>
    <property type="evidence" value="ECO:0007669"/>
    <property type="project" value="UniProtKB-UniPathway"/>
</dbReference>
<dbReference type="PANTHER" id="PTHR21022:SF19">
    <property type="entry name" value="PREPHENATE DEHYDRATASE-RELATED"/>
    <property type="match status" value="1"/>
</dbReference>
<keyword evidence="5" id="KW-0584">Phenylalanine biosynthesis</keyword>
<dbReference type="SUPFAM" id="SSF53850">
    <property type="entry name" value="Periplasmic binding protein-like II"/>
    <property type="match status" value="1"/>
</dbReference>
<feature type="non-terminal residue" evidence="9">
    <location>
        <position position="94"/>
    </location>
</feature>
<dbReference type="Proteomes" id="UP000249417">
    <property type="component" value="Unassembled WGS sequence"/>
</dbReference>
<evidence type="ECO:0000256" key="3">
    <source>
        <dbReference type="ARBA" id="ARBA00022605"/>
    </source>
</evidence>
<evidence type="ECO:0000256" key="4">
    <source>
        <dbReference type="ARBA" id="ARBA00023141"/>
    </source>
</evidence>
<evidence type="ECO:0000256" key="2">
    <source>
        <dbReference type="ARBA" id="ARBA00013147"/>
    </source>
</evidence>
<name>A0A2W5MVH8_9BACT</name>
<dbReference type="PANTHER" id="PTHR21022">
    <property type="entry name" value="PREPHENATE DEHYDRATASE P PROTEIN"/>
    <property type="match status" value="1"/>
</dbReference>
<dbReference type="EMBL" id="QFQB01000058">
    <property type="protein sequence ID" value="PZQ45222.1"/>
    <property type="molecule type" value="Genomic_DNA"/>
</dbReference>
<reference evidence="9 10" key="1">
    <citation type="submission" date="2017-08" db="EMBL/GenBank/DDBJ databases">
        <title>Infants hospitalized years apart are colonized by the same room-sourced microbial strains.</title>
        <authorList>
            <person name="Brooks B."/>
            <person name="Olm M.R."/>
            <person name="Firek B.A."/>
            <person name="Baker R."/>
            <person name="Thomas B.C."/>
            <person name="Morowitz M.J."/>
            <person name="Banfield J.F."/>
        </authorList>
    </citation>
    <scope>NUCLEOTIDE SEQUENCE [LARGE SCALE GENOMIC DNA]</scope>
    <source>
        <strain evidence="9">S2_005_002_R2_29</strain>
    </source>
</reference>
<evidence type="ECO:0000313" key="9">
    <source>
        <dbReference type="EMBL" id="PZQ45222.1"/>
    </source>
</evidence>
<evidence type="ECO:0000256" key="1">
    <source>
        <dbReference type="ARBA" id="ARBA00004741"/>
    </source>
</evidence>
<accession>A0A2W5MVH8</accession>
<dbReference type="GO" id="GO:0005737">
    <property type="term" value="C:cytoplasm"/>
    <property type="evidence" value="ECO:0007669"/>
    <property type="project" value="TreeGrafter"/>
</dbReference>
<keyword evidence="3" id="KW-0028">Amino-acid biosynthesis</keyword>
<dbReference type="EC" id="4.2.1.51" evidence="2"/>
<evidence type="ECO:0000256" key="5">
    <source>
        <dbReference type="ARBA" id="ARBA00023222"/>
    </source>
</evidence>
<evidence type="ECO:0000256" key="6">
    <source>
        <dbReference type="ARBA" id="ARBA00023239"/>
    </source>
</evidence>
<keyword evidence="6 9" id="KW-0456">Lyase</keyword>
<comment type="pathway">
    <text evidence="1">Amino-acid biosynthesis; L-phenylalanine biosynthesis; phenylpyruvate from prephenate: step 1/1.</text>
</comment>